<keyword evidence="1" id="KW-1133">Transmembrane helix</keyword>
<keyword evidence="1" id="KW-0472">Membrane</keyword>
<keyword evidence="1" id="KW-0812">Transmembrane</keyword>
<feature type="transmembrane region" description="Helical" evidence="1">
    <location>
        <begin position="15"/>
        <end position="36"/>
    </location>
</feature>
<evidence type="ECO:0000313" key="2">
    <source>
        <dbReference type="EMBL" id="MBX45333.1"/>
    </source>
</evidence>
<dbReference type="AlphaFoldDB" id="A0A2P2NS90"/>
<dbReference type="EMBL" id="GGEC01064849">
    <property type="protein sequence ID" value="MBX45333.1"/>
    <property type="molecule type" value="Transcribed_RNA"/>
</dbReference>
<proteinExistence type="predicted"/>
<reference evidence="2" key="1">
    <citation type="submission" date="2018-02" db="EMBL/GenBank/DDBJ databases">
        <title>Rhizophora mucronata_Transcriptome.</title>
        <authorList>
            <person name="Meera S.P."/>
            <person name="Sreeshan A."/>
            <person name="Augustine A."/>
        </authorList>
    </citation>
    <scope>NUCLEOTIDE SEQUENCE</scope>
    <source>
        <tissue evidence="2">Leaf</tissue>
    </source>
</reference>
<accession>A0A2P2NS90</accession>
<evidence type="ECO:0000256" key="1">
    <source>
        <dbReference type="SAM" id="Phobius"/>
    </source>
</evidence>
<protein>
    <submittedName>
        <fullName evidence="2">Uncharacterized protein</fullName>
    </submittedName>
</protein>
<organism evidence="2">
    <name type="scientific">Rhizophora mucronata</name>
    <name type="common">Asiatic mangrove</name>
    <dbReference type="NCBI Taxonomy" id="61149"/>
    <lineage>
        <taxon>Eukaryota</taxon>
        <taxon>Viridiplantae</taxon>
        <taxon>Streptophyta</taxon>
        <taxon>Embryophyta</taxon>
        <taxon>Tracheophyta</taxon>
        <taxon>Spermatophyta</taxon>
        <taxon>Magnoliopsida</taxon>
        <taxon>eudicotyledons</taxon>
        <taxon>Gunneridae</taxon>
        <taxon>Pentapetalae</taxon>
        <taxon>rosids</taxon>
        <taxon>fabids</taxon>
        <taxon>Malpighiales</taxon>
        <taxon>Rhizophoraceae</taxon>
        <taxon>Rhizophora</taxon>
    </lineage>
</organism>
<sequence>MVHFSFLVYLQVSPFLYFVAIVSGDVVGSMSYYPVIDAKWLSLVNMYNNNFLF</sequence>
<name>A0A2P2NS90_RHIMU</name>